<keyword evidence="2" id="KW-1185">Reference proteome</keyword>
<accession>A0ACB9E450</accession>
<comment type="caution">
    <text evidence="1">The sequence shown here is derived from an EMBL/GenBank/DDBJ whole genome shotgun (WGS) entry which is preliminary data.</text>
</comment>
<evidence type="ECO:0000313" key="2">
    <source>
        <dbReference type="Proteomes" id="UP001055811"/>
    </source>
</evidence>
<sequence>MAVLLRELLISMVDMTRAGWLSLENSLIHICFAGIPLSSTEQFPAAIEKLKDQLLENNEKTKWVPAFVKENRFHNWLENVSRSRFWGTPLPIWISEDGVAIQIIGRVKELGTLSGMKESYMQWLLAEDGKNMSKRSKNYPFPKEIIHDYGAVSSSNN</sequence>
<dbReference type="Proteomes" id="UP001055811">
    <property type="component" value="Linkage Group LG04"/>
</dbReference>
<proteinExistence type="predicted"/>
<reference evidence="2" key="1">
    <citation type="journal article" date="2022" name="Mol. Ecol. Resour.">
        <title>The genomes of chicory, endive, great burdock and yacon provide insights into Asteraceae palaeo-polyploidization history and plant inulin production.</title>
        <authorList>
            <person name="Fan W."/>
            <person name="Wang S."/>
            <person name="Wang H."/>
            <person name="Wang A."/>
            <person name="Jiang F."/>
            <person name="Liu H."/>
            <person name="Zhao H."/>
            <person name="Xu D."/>
            <person name="Zhang Y."/>
        </authorList>
    </citation>
    <scope>NUCLEOTIDE SEQUENCE [LARGE SCALE GENOMIC DNA]</scope>
    <source>
        <strain evidence="2">cv. Punajuju</strain>
    </source>
</reference>
<organism evidence="1 2">
    <name type="scientific">Cichorium intybus</name>
    <name type="common">Chicory</name>
    <dbReference type="NCBI Taxonomy" id="13427"/>
    <lineage>
        <taxon>Eukaryota</taxon>
        <taxon>Viridiplantae</taxon>
        <taxon>Streptophyta</taxon>
        <taxon>Embryophyta</taxon>
        <taxon>Tracheophyta</taxon>
        <taxon>Spermatophyta</taxon>
        <taxon>Magnoliopsida</taxon>
        <taxon>eudicotyledons</taxon>
        <taxon>Gunneridae</taxon>
        <taxon>Pentapetalae</taxon>
        <taxon>asterids</taxon>
        <taxon>campanulids</taxon>
        <taxon>Asterales</taxon>
        <taxon>Asteraceae</taxon>
        <taxon>Cichorioideae</taxon>
        <taxon>Cichorieae</taxon>
        <taxon>Cichoriinae</taxon>
        <taxon>Cichorium</taxon>
    </lineage>
</organism>
<name>A0ACB9E450_CICIN</name>
<protein>
    <submittedName>
        <fullName evidence="1">Uncharacterized protein</fullName>
    </submittedName>
</protein>
<gene>
    <name evidence="1" type="ORF">L2E82_25612</name>
</gene>
<evidence type="ECO:0000313" key="1">
    <source>
        <dbReference type="EMBL" id="KAI3753556.1"/>
    </source>
</evidence>
<dbReference type="EMBL" id="CM042012">
    <property type="protein sequence ID" value="KAI3753556.1"/>
    <property type="molecule type" value="Genomic_DNA"/>
</dbReference>
<reference evidence="1 2" key="2">
    <citation type="journal article" date="2022" name="Mol. Ecol. Resour.">
        <title>The genomes of chicory, endive, great burdock and yacon provide insights into Asteraceae paleo-polyploidization history and plant inulin production.</title>
        <authorList>
            <person name="Fan W."/>
            <person name="Wang S."/>
            <person name="Wang H."/>
            <person name="Wang A."/>
            <person name="Jiang F."/>
            <person name="Liu H."/>
            <person name="Zhao H."/>
            <person name="Xu D."/>
            <person name="Zhang Y."/>
        </authorList>
    </citation>
    <scope>NUCLEOTIDE SEQUENCE [LARGE SCALE GENOMIC DNA]</scope>
    <source>
        <strain evidence="2">cv. Punajuju</strain>
        <tissue evidence="1">Leaves</tissue>
    </source>
</reference>